<evidence type="ECO:0000259" key="3">
    <source>
        <dbReference type="PROSITE" id="PS51755"/>
    </source>
</evidence>
<gene>
    <name evidence="4" type="ORF">FBZ89_13720</name>
</gene>
<reference evidence="4 5" key="1">
    <citation type="submission" date="2019-06" db="EMBL/GenBank/DDBJ databases">
        <title>Genomic Encyclopedia of Type Strains, Phase IV (KMG-V): Genome sequencing to study the core and pangenomes of soil and plant-associated prokaryotes.</title>
        <authorList>
            <person name="Whitman W."/>
        </authorList>
    </citation>
    <scope>NUCLEOTIDE SEQUENCE [LARGE SCALE GENOMIC DNA]</scope>
    <source>
        <strain evidence="4 5">BR 11880</strain>
    </source>
</reference>
<dbReference type="Gene3D" id="3.40.50.300">
    <property type="entry name" value="P-loop containing nucleotide triphosphate hydrolases"/>
    <property type="match status" value="1"/>
</dbReference>
<dbReference type="SMART" id="SM00862">
    <property type="entry name" value="Trans_reg_C"/>
    <property type="match status" value="1"/>
</dbReference>
<dbReference type="PANTHER" id="PTHR47691">
    <property type="entry name" value="REGULATOR-RELATED"/>
    <property type="match status" value="1"/>
</dbReference>
<dbReference type="InterPro" id="IPR049052">
    <property type="entry name" value="nSTAND1"/>
</dbReference>
<dbReference type="Gene3D" id="1.10.10.10">
    <property type="entry name" value="Winged helix-like DNA-binding domain superfamily/Winged helix DNA-binding domain"/>
    <property type="match status" value="1"/>
</dbReference>
<organism evidence="4 5">
    <name type="scientific">Nitrospirillum amazonense</name>
    <dbReference type="NCBI Taxonomy" id="28077"/>
    <lineage>
        <taxon>Bacteria</taxon>
        <taxon>Pseudomonadati</taxon>
        <taxon>Pseudomonadota</taxon>
        <taxon>Alphaproteobacteria</taxon>
        <taxon>Rhodospirillales</taxon>
        <taxon>Azospirillaceae</taxon>
        <taxon>Nitrospirillum</taxon>
    </lineage>
</organism>
<dbReference type="InterPro" id="IPR001867">
    <property type="entry name" value="OmpR/PhoB-type_DNA-bd"/>
</dbReference>
<name>A0A560EKN4_9PROT</name>
<dbReference type="EMBL" id="VITN01000037">
    <property type="protein sequence ID" value="TWB09939.1"/>
    <property type="molecule type" value="Genomic_DNA"/>
</dbReference>
<dbReference type="InterPro" id="IPR027417">
    <property type="entry name" value="P-loop_NTPase"/>
</dbReference>
<accession>A0A560EKN4</accession>
<dbReference type="Gene3D" id="1.25.40.10">
    <property type="entry name" value="Tetratricopeptide repeat domain"/>
    <property type="match status" value="2"/>
</dbReference>
<dbReference type="GO" id="GO:0006355">
    <property type="term" value="P:regulation of DNA-templated transcription"/>
    <property type="evidence" value="ECO:0007669"/>
    <property type="project" value="InterPro"/>
</dbReference>
<dbReference type="SUPFAM" id="SSF48452">
    <property type="entry name" value="TPR-like"/>
    <property type="match status" value="2"/>
</dbReference>
<evidence type="ECO:0000313" key="5">
    <source>
        <dbReference type="Proteomes" id="UP000319859"/>
    </source>
</evidence>
<evidence type="ECO:0000256" key="1">
    <source>
        <dbReference type="ARBA" id="ARBA00023125"/>
    </source>
</evidence>
<dbReference type="PROSITE" id="PS51755">
    <property type="entry name" value="OMPR_PHOB"/>
    <property type="match status" value="1"/>
</dbReference>
<dbReference type="AlphaFoldDB" id="A0A560EKN4"/>
<dbReference type="Proteomes" id="UP000319859">
    <property type="component" value="Unassembled WGS sequence"/>
</dbReference>
<sequence length="1093" mass="117405">MKVKRFQFGDWQVDAQACVLWREDAAAQLQVEPRAIDVLLALCLHAGKILSADDLLHQCWDGIAVGENQVHKAVAQLRKVLGDSATAPRYIENIRKRGYRTVAPVILAPHREAEPSAEVWGRESPYVGLEPFGAAHASVFFGRDAAVARLRDVLADQAAAGRAFVLILGASGSGKTSLVQAGLVPALTRTGAGLRVAGATVLDLGAIGAVPLPTALGGALLDLDWEGEPLYAGCSAEHLGQSLIEEGQGARDGVPPVDGTAPGARFILFVDRLEVLFSGAFASGLQRRQFLTALDRLARGGQVMVIAACRNDFYPEVAKEPLLMTAKEAGGHFDLAPPSRAEIGQMIRLPAEIAGLSFGGDPDGNERLDDLLCDAAANSPDALPLLQYTLQQLYLLRSPARELSLVAYRGLGGIEGAIGQRAETTLAGLPAGAQAALSRIFSVIVAVSAVDDTVRGLQAPWSDLATDDERALVQALVDERLFVSRASETQAVFGVAHEALLRQWPRAVAWIAEHRQALRARSQLEGLARQWAAEGRRADRLLRPGKPLEEARDLVGKGIVPVGAEVKALVAASGRHAKRADRLRLGVLVGVAAIALVAAFLGLRASRAEKVAALRLQEAEDLADYMLDDLAEKLRPLGRLDLLDGVAQKALGYLTTDDPGRIPGAARLRQAKALQTLADVDRSRGNVDAALKALTQAETLLRANLAEGAVDAETLKVSGTVAFWFGQIALDQGHLDETLRRFIQYRDFAQRRMNAQPGESDAWIELSYALSSLSAVQLREGNGDAAADNLSASIALKHRALAAQPENVSLLAELANSLSLLADAQAERGRLEAATDLYDQQRDVLDDVRRRQPDAPVWAFRLATADRLKSALLQAQGKTELALGALDRATQQIDDALRKEPENRRWQVIRTEILLLKARAELALGRVSNALPDILGIEVKINQLLHVNPTDDLAQRQKAQVLLLHSYALMAGGDLEAAKQKIDEAAGIARTSVDRDRQDKLRSILLSKTLLANAEIALRQGADAAARQACLDAAGVLRGIAPSSSDFRILDPWVRANRCAGDEEGMAGAAAQFLDRIGYRDVEYLKSLTSNKE</sequence>
<proteinExistence type="predicted"/>
<dbReference type="GO" id="GO:0000160">
    <property type="term" value="P:phosphorelay signal transduction system"/>
    <property type="evidence" value="ECO:0007669"/>
    <property type="project" value="InterPro"/>
</dbReference>
<dbReference type="CDD" id="cd00383">
    <property type="entry name" value="trans_reg_C"/>
    <property type="match status" value="1"/>
</dbReference>
<dbReference type="Pfam" id="PF00486">
    <property type="entry name" value="Trans_reg_C"/>
    <property type="match status" value="1"/>
</dbReference>
<dbReference type="InterPro" id="IPR036388">
    <property type="entry name" value="WH-like_DNA-bd_sf"/>
</dbReference>
<evidence type="ECO:0000256" key="2">
    <source>
        <dbReference type="PROSITE-ProRule" id="PRU01091"/>
    </source>
</evidence>
<comment type="caution">
    <text evidence="4">The sequence shown here is derived from an EMBL/GenBank/DDBJ whole genome shotgun (WGS) entry which is preliminary data.</text>
</comment>
<keyword evidence="1 2" id="KW-0238">DNA-binding</keyword>
<feature type="domain" description="OmpR/PhoB-type" evidence="3">
    <location>
        <begin position="3"/>
        <end position="103"/>
    </location>
</feature>
<dbReference type="Pfam" id="PF20703">
    <property type="entry name" value="nSTAND1"/>
    <property type="match status" value="1"/>
</dbReference>
<dbReference type="PANTHER" id="PTHR47691:SF3">
    <property type="entry name" value="HTH-TYPE TRANSCRIPTIONAL REGULATOR RV0890C-RELATED"/>
    <property type="match status" value="1"/>
</dbReference>
<protein>
    <submittedName>
        <fullName evidence="4">DNA-binding winged helix-turn-helix (WHTH) protein</fullName>
    </submittedName>
</protein>
<dbReference type="InterPro" id="IPR011990">
    <property type="entry name" value="TPR-like_helical_dom_sf"/>
</dbReference>
<feature type="DNA-binding region" description="OmpR/PhoB-type" evidence="2">
    <location>
        <begin position="3"/>
        <end position="103"/>
    </location>
</feature>
<dbReference type="GO" id="GO:0003677">
    <property type="term" value="F:DNA binding"/>
    <property type="evidence" value="ECO:0007669"/>
    <property type="project" value="UniProtKB-UniRule"/>
</dbReference>
<dbReference type="SUPFAM" id="SSF52540">
    <property type="entry name" value="P-loop containing nucleoside triphosphate hydrolases"/>
    <property type="match status" value="1"/>
</dbReference>
<dbReference type="InterPro" id="IPR016032">
    <property type="entry name" value="Sig_transdc_resp-reg_C-effctor"/>
</dbReference>
<dbReference type="SUPFAM" id="SSF46894">
    <property type="entry name" value="C-terminal effector domain of the bipartite response regulators"/>
    <property type="match status" value="1"/>
</dbReference>
<evidence type="ECO:0000313" key="4">
    <source>
        <dbReference type="EMBL" id="TWB09939.1"/>
    </source>
</evidence>